<dbReference type="KEGG" id="rdp:RD2015_902"/>
<dbReference type="InterPro" id="IPR036388">
    <property type="entry name" value="WH-like_DNA-bd_sf"/>
</dbReference>
<dbReference type="SMART" id="SM00344">
    <property type="entry name" value="HTH_ASNC"/>
    <property type="match status" value="1"/>
</dbReference>
<dbReference type="InterPro" id="IPR019885">
    <property type="entry name" value="Tscrpt_reg_HTH_AsnC-type_CS"/>
</dbReference>
<evidence type="ECO:0000313" key="1">
    <source>
        <dbReference type="EMBL" id="ALV05398.1"/>
    </source>
</evidence>
<proteinExistence type="predicted"/>
<dbReference type="OrthoDB" id="8526125at2"/>
<dbReference type="PANTHER" id="PTHR30154">
    <property type="entry name" value="LEUCINE-RESPONSIVE REGULATORY PROTEIN"/>
    <property type="match status" value="1"/>
</dbReference>
<dbReference type="EMBL" id="CP013729">
    <property type="protein sequence ID" value="ALV05398.1"/>
    <property type="molecule type" value="Genomic_DNA"/>
</dbReference>
<dbReference type="STRING" id="76731.RD2015_902"/>
<dbReference type="CDD" id="cd00090">
    <property type="entry name" value="HTH_ARSR"/>
    <property type="match status" value="1"/>
</dbReference>
<dbReference type="InterPro" id="IPR036390">
    <property type="entry name" value="WH_DNA-bd_sf"/>
</dbReference>
<name>A0A0U3CVP1_9BURK</name>
<accession>A0A0U3CVP1</accession>
<dbReference type="Gene3D" id="3.30.70.920">
    <property type="match status" value="1"/>
</dbReference>
<dbReference type="SUPFAM" id="SSF46785">
    <property type="entry name" value="Winged helix' DNA-binding domain"/>
    <property type="match status" value="1"/>
</dbReference>
<dbReference type="PRINTS" id="PR00033">
    <property type="entry name" value="HTHASNC"/>
</dbReference>
<dbReference type="Pfam" id="PF13412">
    <property type="entry name" value="HTH_24"/>
    <property type="match status" value="1"/>
</dbReference>
<dbReference type="GO" id="GO:0043565">
    <property type="term" value="F:sequence-specific DNA binding"/>
    <property type="evidence" value="ECO:0007669"/>
    <property type="project" value="InterPro"/>
</dbReference>
<dbReference type="InterPro" id="IPR011008">
    <property type="entry name" value="Dimeric_a/b-barrel"/>
</dbReference>
<dbReference type="Gene3D" id="1.10.10.10">
    <property type="entry name" value="Winged helix-like DNA-binding domain superfamily/Winged helix DNA-binding domain"/>
    <property type="match status" value="1"/>
</dbReference>
<dbReference type="PROSITE" id="PS00519">
    <property type="entry name" value="HTH_ASNC_1"/>
    <property type="match status" value="1"/>
</dbReference>
<protein>
    <submittedName>
        <fullName evidence="1">Transcriptional regulator, AsnC family</fullName>
    </submittedName>
</protein>
<organism evidence="1 2">
    <name type="scientific">Roseateles depolymerans</name>
    <dbReference type="NCBI Taxonomy" id="76731"/>
    <lineage>
        <taxon>Bacteria</taxon>
        <taxon>Pseudomonadati</taxon>
        <taxon>Pseudomonadota</taxon>
        <taxon>Betaproteobacteria</taxon>
        <taxon>Burkholderiales</taxon>
        <taxon>Sphaerotilaceae</taxon>
        <taxon>Roseateles</taxon>
    </lineage>
</organism>
<dbReference type="AlphaFoldDB" id="A0A0U3CVP1"/>
<dbReference type="GO" id="GO:0006355">
    <property type="term" value="P:regulation of DNA-templated transcription"/>
    <property type="evidence" value="ECO:0007669"/>
    <property type="project" value="UniProtKB-ARBA"/>
</dbReference>
<reference evidence="1 2" key="1">
    <citation type="submission" date="2015-12" db="EMBL/GenBank/DDBJ databases">
        <title>Complete genome of Roseateles depolymerans KCTC 42856.</title>
        <authorList>
            <person name="Kim K.M."/>
        </authorList>
    </citation>
    <scope>NUCLEOTIDE SEQUENCE [LARGE SCALE GENOMIC DNA]</scope>
    <source>
        <strain evidence="1 2">KCTC 42856</strain>
    </source>
</reference>
<dbReference type="GO" id="GO:0043200">
    <property type="term" value="P:response to amino acid"/>
    <property type="evidence" value="ECO:0007669"/>
    <property type="project" value="TreeGrafter"/>
</dbReference>
<dbReference type="Pfam" id="PF01037">
    <property type="entry name" value="AsnC_trans_reg"/>
    <property type="match status" value="1"/>
</dbReference>
<dbReference type="GO" id="GO:0005829">
    <property type="term" value="C:cytosol"/>
    <property type="evidence" value="ECO:0007669"/>
    <property type="project" value="TreeGrafter"/>
</dbReference>
<dbReference type="InterPro" id="IPR019888">
    <property type="entry name" value="Tscrpt_reg_AsnC-like"/>
</dbReference>
<dbReference type="InterPro" id="IPR019887">
    <property type="entry name" value="Tscrpt_reg_AsnC/Lrp_C"/>
</dbReference>
<dbReference type="Proteomes" id="UP000060699">
    <property type="component" value="Chromosome"/>
</dbReference>
<evidence type="ECO:0000313" key="2">
    <source>
        <dbReference type="Proteomes" id="UP000060699"/>
    </source>
</evidence>
<dbReference type="RefSeq" id="WP_058933873.1">
    <property type="nucleotide sequence ID" value="NZ_CP013729.1"/>
</dbReference>
<dbReference type="SUPFAM" id="SSF54909">
    <property type="entry name" value="Dimeric alpha+beta barrel"/>
    <property type="match status" value="1"/>
</dbReference>
<dbReference type="PROSITE" id="PS50956">
    <property type="entry name" value="HTH_ASNC_2"/>
    <property type="match status" value="1"/>
</dbReference>
<dbReference type="InterPro" id="IPR011991">
    <property type="entry name" value="ArsR-like_HTH"/>
</dbReference>
<dbReference type="PANTHER" id="PTHR30154:SF34">
    <property type="entry name" value="TRANSCRIPTIONAL REGULATOR AZLB"/>
    <property type="match status" value="1"/>
</dbReference>
<gene>
    <name evidence="1" type="ORF">RD2015_902</name>
</gene>
<keyword evidence="2" id="KW-1185">Reference proteome</keyword>
<dbReference type="InterPro" id="IPR000485">
    <property type="entry name" value="AsnC-type_HTH_dom"/>
</dbReference>
<sequence>MAKESSDSTFDRATRLILEALQQDASLSTQQLADRVGLSATPVWRRVRELEERGVIRRQVVLVDREQLGLSICVLANVSLVRHSEGAVEAFEAMVAASPEIVECQAITGEADYVIKVVAPDMKAYDQFLQTKIFKVAGVHSVRSNVVLREVKYETALPVP</sequence>